<dbReference type="PROSITE" id="PS51293">
    <property type="entry name" value="SANT"/>
    <property type="match status" value="1"/>
</dbReference>
<evidence type="ECO:0000259" key="12">
    <source>
        <dbReference type="PROSITE" id="PS51294"/>
    </source>
</evidence>
<evidence type="ECO:0000259" key="10">
    <source>
        <dbReference type="PROSITE" id="PS50090"/>
    </source>
</evidence>
<name>A0A0Q3IY63_BRADI</name>
<dbReference type="GO" id="GO:0005634">
    <property type="term" value="C:nucleus"/>
    <property type="evidence" value="ECO:0007669"/>
    <property type="project" value="UniProtKB-SubCell"/>
</dbReference>
<proteinExistence type="predicted"/>
<dbReference type="STRING" id="15368.A0A0Q3IY63"/>
<dbReference type="FunFam" id="1.10.10.60:FF:000009">
    <property type="entry name" value="transcription factor MYB1R1"/>
    <property type="match status" value="1"/>
</dbReference>
<dbReference type="PROSITE" id="PS51294">
    <property type="entry name" value="HTH_MYB"/>
    <property type="match status" value="1"/>
</dbReference>
<accession>A0A0Q3IY63</accession>
<reference evidence="13" key="2">
    <citation type="submission" date="2017-06" db="EMBL/GenBank/DDBJ databases">
        <title>WGS assembly of Brachypodium distachyon.</title>
        <authorList>
            <consortium name="The International Brachypodium Initiative"/>
            <person name="Lucas S."/>
            <person name="Harmon-Smith M."/>
            <person name="Lail K."/>
            <person name="Tice H."/>
            <person name="Grimwood J."/>
            <person name="Bruce D."/>
            <person name="Barry K."/>
            <person name="Shu S."/>
            <person name="Lindquist E."/>
            <person name="Wang M."/>
            <person name="Pitluck S."/>
            <person name="Vogel J.P."/>
            <person name="Garvin D.F."/>
            <person name="Mockler T.C."/>
            <person name="Schmutz J."/>
            <person name="Rokhsar D."/>
            <person name="Bevan M.W."/>
        </authorList>
    </citation>
    <scope>NUCLEOTIDE SEQUENCE</scope>
    <source>
        <strain evidence="13">Bd21</strain>
    </source>
</reference>
<protein>
    <recommendedName>
        <fullName evidence="7">Transcription factor MYBS1</fullName>
    </recommendedName>
    <alternativeName>
        <fullName evidence="8">Myb-related protein S1</fullName>
    </alternativeName>
</protein>
<keyword evidence="6" id="KW-0539">Nucleus</keyword>
<keyword evidence="5" id="KW-0804">Transcription</keyword>
<feature type="domain" description="HTH myb-type" evidence="12">
    <location>
        <begin position="143"/>
        <end position="199"/>
    </location>
</feature>
<dbReference type="PROSITE" id="PS50090">
    <property type="entry name" value="MYB_LIKE"/>
    <property type="match status" value="1"/>
</dbReference>
<evidence type="ECO:0000256" key="8">
    <source>
        <dbReference type="ARBA" id="ARBA00076145"/>
    </source>
</evidence>
<dbReference type="AlphaFoldDB" id="A0A0Q3IY63"/>
<feature type="region of interest" description="Disordered" evidence="9">
    <location>
        <begin position="219"/>
        <end position="265"/>
    </location>
</feature>
<dbReference type="InterPro" id="IPR017930">
    <property type="entry name" value="Myb_dom"/>
</dbReference>
<evidence type="ECO:0000256" key="9">
    <source>
        <dbReference type="SAM" id="MobiDB-lite"/>
    </source>
</evidence>
<dbReference type="GO" id="GO:0003700">
    <property type="term" value="F:DNA-binding transcription factor activity"/>
    <property type="evidence" value="ECO:0007669"/>
    <property type="project" value="UniProtKB-ARBA"/>
</dbReference>
<dbReference type="GeneID" id="100830302"/>
<sequence length="308" mass="33360">MMAEAWTDVLLPPASFFSAHPCNSWFAQADRRGASGGGGGAWTAEENKVFEEALAAIDLGAPDGWEMVALMLPEKTVAEVVSHFRALENDVGFIEAGLVPFPRYDHDHDASPPSSAGFTLDWDDGGGFRGRGYFLRRGGRADKERKKGVAWTEEEHRLFLKGLKKYGRGDWRNISRSYVTSRTPTQVASHAQKYFNRLSSSGGGGKDGKRRASIHDITIVNLPDDDHGHGSTSPSALTTASDGQFGAHVDAKPSSLSPPSLGRHRHFLPPGTIISSHHPYGSVKLEQQSSFMAGSTGLDLLQMQCGQL</sequence>
<evidence type="ECO:0000256" key="2">
    <source>
        <dbReference type="ARBA" id="ARBA00023015"/>
    </source>
</evidence>
<dbReference type="InterPro" id="IPR009057">
    <property type="entry name" value="Homeodomain-like_sf"/>
</dbReference>
<evidence type="ECO:0000313" key="14">
    <source>
        <dbReference type="EnsemblPlants" id="KQK10627"/>
    </source>
</evidence>
<dbReference type="KEGG" id="bdi:100830302"/>
<dbReference type="ExpressionAtlas" id="A0A0Q3IY63">
    <property type="expression patterns" value="baseline"/>
</dbReference>
<comment type="subcellular location">
    <subcellularLocation>
        <location evidence="1">Nucleus</location>
    </subcellularLocation>
</comment>
<evidence type="ECO:0000256" key="1">
    <source>
        <dbReference type="ARBA" id="ARBA00004123"/>
    </source>
</evidence>
<dbReference type="NCBIfam" id="TIGR01557">
    <property type="entry name" value="myb_SHAQKYF"/>
    <property type="match status" value="1"/>
</dbReference>
<dbReference type="SMART" id="SM00717">
    <property type="entry name" value="SANT"/>
    <property type="match status" value="2"/>
</dbReference>
<dbReference type="InterPro" id="IPR006447">
    <property type="entry name" value="Myb_dom_plants"/>
</dbReference>
<dbReference type="PANTHER" id="PTHR44042">
    <property type="entry name" value="DUPLICATED HOMEODOMAIN-LIKE SUPERFAMILY PROTEIN-RELATED"/>
    <property type="match status" value="1"/>
</dbReference>
<dbReference type="GO" id="GO:0009744">
    <property type="term" value="P:response to sucrose"/>
    <property type="evidence" value="ECO:0007669"/>
    <property type="project" value="UniProtKB-ARBA"/>
</dbReference>
<keyword evidence="4" id="KW-0010">Activator</keyword>
<dbReference type="Gene3D" id="1.10.10.60">
    <property type="entry name" value="Homeodomain-like"/>
    <property type="match status" value="2"/>
</dbReference>
<dbReference type="GO" id="GO:0003677">
    <property type="term" value="F:DNA binding"/>
    <property type="evidence" value="ECO:0007669"/>
    <property type="project" value="UniProtKB-KW"/>
</dbReference>
<evidence type="ECO:0000256" key="7">
    <source>
        <dbReference type="ARBA" id="ARBA00068153"/>
    </source>
</evidence>
<feature type="compositionally biased region" description="Polar residues" evidence="9">
    <location>
        <begin position="230"/>
        <end position="242"/>
    </location>
</feature>
<dbReference type="Proteomes" id="UP000008810">
    <property type="component" value="Chromosome 2"/>
</dbReference>
<dbReference type="Pfam" id="PF00249">
    <property type="entry name" value="Myb_DNA-binding"/>
    <property type="match status" value="1"/>
</dbReference>
<dbReference type="Gramene" id="KQK10627">
    <property type="protein sequence ID" value="KQK10627"/>
    <property type="gene ID" value="BRADI_2g55217v3"/>
</dbReference>
<keyword evidence="2" id="KW-0805">Transcription regulation</keyword>
<feature type="domain" description="Myb-like" evidence="10">
    <location>
        <begin position="143"/>
        <end position="195"/>
    </location>
</feature>
<keyword evidence="3" id="KW-0238">DNA-binding</keyword>
<dbReference type="CDD" id="cd00167">
    <property type="entry name" value="SANT"/>
    <property type="match status" value="2"/>
</dbReference>
<dbReference type="PANTHER" id="PTHR44042:SF51">
    <property type="entry name" value="MYB TRANSCRIPTION FACTOR"/>
    <property type="match status" value="1"/>
</dbReference>
<keyword evidence="15" id="KW-1185">Reference proteome</keyword>
<dbReference type="SUPFAM" id="SSF46689">
    <property type="entry name" value="Homeodomain-like"/>
    <property type="match status" value="2"/>
</dbReference>
<organism evidence="13">
    <name type="scientific">Brachypodium distachyon</name>
    <name type="common">Purple false brome</name>
    <name type="synonym">Trachynia distachya</name>
    <dbReference type="NCBI Taxonomy" id="15368"/>
    <lineage>
        <taxon>Eukaryota</taxon>
        <taxon>Viridiplantae</taxon>
        <taxon>Streptophyta</taxon>
        <taxon>Embryophyta</taxon>
        <taxon>Tracheophyta</taxon>
        <taxon>Spermatophyta</taxon>
        <taxon>Magnoliopsida</taxon>
        <taxon>Liliopsida</taxon>
        <taxon>Poales</taxon>
        <taxon>Poaceae</taxon>
        <taxon>BOP clade</taxon>
        <taxon>Pooideae</taxon>
        <taxon>Stipodae</taxon>
        <taxon>Brachypodieae</taxon>
        <taxon>Brachypodium</taxon>
    </lineage>
</organism>
<evidence type="ECO:0000256" key="5">
    <source>
        <dbReference type="ARBA" id="ARBA00023163"/>
    </source>
</evidence>
<evidence type="ECO:0000259" key="11">
    <source>
        <dbReference type="PROSITE" id="PS51293"/>
    </source>
</evidence>
<evidence type="ECO:0000256" key="3">
    <source>
        <dbReference type="ARBA" id="ARBA00023125"/>
    </source>
</evidence>
<evidence type="ECO:0000313" key="13">
    <source>
        <dbReference type="EMBL" id="KQK10627.1"/>
    </source>
</evidence>
<evidence type="ECO:0000256" key="4">
    <source>
        <dbReference type="ARBA" id="ARBA00023159"/>
    </source>
</evidence>
<dbReference type="InterPro" id="IPR001005">
    <property type="entry name" value="SANT/Myb"/>
</dbReference>
<dbReference type="FunFam" id="1.10.10.60:FF:000154">
    <property type="entry name" value="Transcription factor SRM1"/>
    <property type="match status" value="1"/>
</dbReference>
<reference evidence="14" key="3">
    <citation type="submission" date="2018-08" db="UniProtKB">
        <authorList>
            <consortium name="EnsemblPlants"/>
        </authorList>
    </citation>
    <scope>IDENTIFICATION</scope>
    <source>
        <strain evidence="14">cv. Bd21</strain>
    </source>
</reference>
<evidence type="ECO:0000256" key="6">
    <source>
        <dbReference type="ARBA" id="ARBA00023242"/>
    </source>
</evidence>
<dbReference type="InterPro" id="IPR017884">
    <property type="entry name" value="SANT_dom"/>
</dbReference>
<dbReference type="GO" id="GO:0009739">
    <property type="term" value="P:response to gibberellin"/>
    <property type="evidence" value="ECO:0007669"/>
    <property type="project" value="UniProtKB-ARBA"/>
</dbReference>
<dbReference type="OrthoDB" id="118550at2759"/>
<gene>
    <name evidence="14" type="primary">LOC100830302</name>
    <name evidence="13" type="ORF">BRADI_2g55217v3</name>
</gene>
<dbReference type="EnsemblPlants" id="KQK10627">
    <property type="protein sequence ID" value="KQK10627"/>
    <property type="gene ID" value="BRADI_2g55217v3"/>
</dbReference>
<dbReference type="EMBL" id="CM000881">
    <property type="protein sequence ID" value="KQK10627.1"/>
    <property type="molecule type" value="Genomic_DNA"/>
</dbReference>
<reference evidence="13 14" key="1">
    <citation type="journal article" date="2010" name="Nature">
        <title>Genome sequencing and analysis of the model grass Brachypodium distachyon.</title>
        <authorList>
            <consortium name="International Brachypodium Initiative"/>
        </authorList>
    </citation>
    <scope>NUCLEOTIDE SEQUENCE [LARGE SCALE GENOMIC DNA]</scope>
    <source>
        <strain evidence="13 14">Bd21</strain>
    </source>
</reference>
<feature type="domain" description="SANT" evidence="11">
    <location>
        <begin position="151"/>
        <end position="199"/>
    </location>
</feature>
<evidence type="ECO:0000313" key="15">
    <source>
        <dbReference type="Proteomes" id="UP000008810"/>
    </source>
</evidence>
<dbReference type="RefSeq" id="XP_003564630.1">
    <property type="nucleotide sequence ID" value="XM_003564582.4"/>
</dbReference>